<reference evidence="1 2" key="1">
    <citation type="submission" date="2017-10" db="EMBL/GenBank/DDBJ databases">
        <title>Resolving the taxonomy of Roseburia spp., Eubacterium rectale and Agathobacter spp. through phylogenomic analysis.</title>
        <authorList>
            <person name="Sheridan P.O."/>
            <person name="Walker A.W."/>
            <person name="Duncan S.H."/>
            <person name="Scott K.P."/>
            <person name="Toole P.W.O."/>
            <person name="Luis P."/>
            <person name="Flint H.J."/>
        </authorList>
    </citation>
    <scope>NUCLEOTIDE SEQUENCE [LARGE SCALE GENOMIC DNA]</scope>
    <source>
        <strain evidence="1 2">JK626</strain>
    </source>
</reference>
<organism evidence="1 2">
    <name type="scientific">Pseudobutyrivibrio ruminis</name>
    <dbReference type="NCBI Taxonomy" id="46206"/>
    <lineage>
        <taxon>Bacteria</taxon>
        <taxon>Bacillati</taxon>
        <taxon>Bacillota</taxon>
        <taxon>Clostridia</taxon>
        <taxon>Lachnospirales</taxon>
        <taxon>Lachnospiraceae</taxon>
        <taxon>Pseudobutyrivibrio</taxon>
    </lineage>
</organism>
<dbReference type="AlphaFoldDB" id="A0A2G3DSN7"/>
<dbReference type="EMBL" id="PDYF01000045">
    <property type="protein sequence ID" value="PHU33981.1"/>
    <property type="molecule type" value="Genomic_DNA"/>
</dbReference>
<protein>
    <submittedName>
        <fullName evidence="1">Uncharacterized protein</fullName>
    </submittedName>
</protein>
<reference evidence="1 2" key="2">
    <citation type="submission" date="2017-10" db="EMBL/GenBank/DDBJ databases">
        <authorList>
            <person name="Banno H."/>
            <person name="Chua N.-H."/>
        </authorList>
    </citation>
    <scope>NUCLEOTIDE SEQUENCE [LARGE SCALE GENOMIC DNA]</scope>
    <source>
        <strain evidence="1 2">JK626</strain>
    </source>
</reference>
<proteinExistence type="predicted"/>
<dbReference type="RefSeq" id="WP_099392656.1">
    <property type="nucleotide sequence ID" value="NZ_PDYF01000045.1"/>
</dbReference>
<name>A0A2G3DSN7_9FIRM</name>
<accession>A0A2G3DSN7</accession>
<evidence type="ECO:0000313" key="2">
    <source>
        <dbReference type="Proteomes" id="UP000225889"/>
    </source>
</evidence>
<comment type="caution">
    <text evidence="1">The sequence shown here is derived from an EMBL/GenBank/DDBJ whole genome shotgun (WGS) entry which is preliminary data.</text>
</comment>
<sequence length="141" mass="15883">MAISARMGRAANCIGIIVDKRVDGFSGRITHRFQKDPVLFTDLPELFCRIIEVLDGLNYPARKINKRQFKGCKVPAKKIKLKQGMKPSIPVKDLLGGEEGFVVMVVGRDNSTMQGVVYDSALDKDFKFNGDVELYRILYKN</sequence>
<gene>
    <name evidence="1" type="ORF">CSX01_12640</name>
</gene>
<evidence type="ECO:0000313" key="1">
    <source>
        <dbReference type="EMBL" id="PHU33981.1"/>
    </source>
</evidence>
<dbReference type="Proteomes" id="UP000225889">
    <property type="component" value="Unassembled WGS sequence"/>
</dbReference>